<dbReference type="SUPFAM" id="SSF51735">
    <property type="entry name" value="NAD(P)-binding Rossmann-fold domains"/>
    <property type="match status" value="1"/>
</dbReference>
<evidence type="ECO:0000259" key="1">
    <source>
        <dbReference type="Pfam" id="PF03435"/>
    </source>
</evidence>
<dbReference type="InterPro" id="IPR051276">
    <property type="entry name" value="Saccharopine_DH-like_oxidrdct"/>
</dbReference>
<proteinExistence type="predicted"/>
<dbReference type="InterPro" id="IPR005097">
    <property type="entry name" value="Sacchrp_dh_NADP-bd"/>
</dbReference>
<dbReference type="Gene3D" id="3.40.50.720">
    <property type="entry name" value="NAD(P)-binding Rossmann-like Domain"/>
    <property type="match status" value="1"/>
</dbReference>
<organism evidence="2 3">
    <name type="scientific">Aureispira anguillae</name>
    <dbReference type="NCBI Taxonomy" id="2864201"/>
    <lineage>
        <taxon>Bacteria</taxon>
        <taxon>Pseudomonadati</taxon>
        <taxon>Bacteroidota</taxon>
        <taxon>Saprospiria</taxon>
        <taxon>Saprospirales</taxon>
        <taxon>Saprospiraceae</taxon>
        <taxon>Aureispira</taxon>
    </lineage>
</organism>
<keyword evidence="3" id="KW-1185">Reference proteome</keyword>
<accession>A0A915YK62</accession>
<reference evidence="2" key="1">
    <citation type="submission" date="2022-09" db="EMBL/GenBank/DDBJ databases">
        <title>Aureispira anguillicida sp. nov., isolated from Leptocephalus of Japanese eel Anguilla japonica.</title>
        <authorList>
            <person name="Yuasa K."/>
            <person name="Mekata T."/>
            <person name="Ikunari K."/>
        </authorList>
    </citation>
    <scope>NUCLEOTIDE SEQUENCE</scope>
    <source>
        <strain evidence="2">EL160426</strain>
    </source>
</reference>
<dbReference type="RefSeq" id="WP_264789939.1">
    <property type="nucleotide sequence ID" value="NZ_AP026867.1"/>
</dbReference>
<dbReference type="KEGG" id="aup:AsAng_0055100"/>
<evidence type="ECO:0000313" key="2">
    <source>
        <dbReference type="EMBL" id="BDS14728.1"/>
    </source>
</evidence>
<dbReference type="InterPro" id="IPR036291">
    <property type="entry name" value="NAD(P)-bd_dom_sf"/>
</dbReference>
<dbReference type="PANTHER" id="PTHR12286:SF5">
    <property type="entry name" value="SACCHAROPINE DEHYDROGENASE-LIKE OXIDOREDUCTASE"/>
    <property type="match status" value="1"/>
</dbReference>
<protein>
    <submittedName>
        <fullName evidence="2">Saccharopine dehydrogenase NADP-binding domain-containing protein</fullName>
    </submittedName>
</protein>
<dbReference type="EMBL" id="AP026867">
    <property type="protein sequence ID" value="BDS14728.1"/>
    <property type="molecule type" value="Genomic_DNA"/>
</dbReference>
<dbReference type="PANTHER" id="PTHR12286">
    <property type="entry name" value="SACCHAROPINE DEHYDROGENASE-LIKE OXIDOREDUCTASE"/>
    <property type="match status" value="1"/>
</dbReference>
<feature type="domain" description="Saccharopine dehydrogenase NADP binding" evidence="1">
    <location>
        <begin position="6"/>
        <end position="128"/>
    </location>
</feature>
<dbReference type="GO" id="GO:0009247">
    <property type="term" value="P:glycolipid biosynthetic process"/>
    <property type="evidence" value="ECO:0007669"/>
    <property type="project" value="TreeGrafter"/>
</dbReference>
<dbReference type="Proteomes" id="UP001060919">
    <property type="component" value="Chromosome"/>
</dbReference>
<name>A0A915YK62_9BACT</name>
<gene>
    <name evidence="2" type="ORF">AsAng_0055100</name>
</gene>
<sequence>MVRYDIILYGATGFTGRQAVAYFQEHAPISVRWAIAGRNEEKLLALKQELNLFADALVADALNNEEIDILVQQTQVFLTTVGPYALYGNNIVANCAKYGVHYVDITGESPWVRDMLDQYGSLAQKTGAKIIPFCGFDSIPADLGVWFLQKYMRESWQSELVKADGYYTLAQVGLNGGTLLSALNMLQQKETKRLANPQLLIQDLKYHNFIPPTKRVWKNHYAEDIQGWVYPFFMADINTKVVYRSIGLAAEYELPHPKEFVYQEYHAIGKRIPALLASVGMLSFGVLGQFNWFRKAAQKLGPQSGEGPNQEAIENGFFKLRIIGNDNKGNRAIMTMNYQGDAGNKATTCFICECALALSLDHKQLPNYTGFLTPTIALGSILFERLIAADLQISCETI</sequence>
<dbReference type="Pfam" id="PF03435">
    <property type="entry name" value="Sacchrp_dh_NADP"/>
    <property type="match status" value="1"/>
</dbReference>
<dbReference type="GO" id="GO:0005886">
    <property type="term" value="C:plasma membrane"/>
    <property type="evidence" value="ECO:0007669"/>
    <property type="project" value="TreeGrafter"/>
</dbReference>
<evidence type="ECO:0000313" key="3">
    <source>
        <dbReference type="Proteomes" id="UP001060919"/>
    </source>
</evidence>
<dbReference type="AlphaFoldDB" id="A0A915YK62"/>